<keyword evidence="3" id="KW-0862">Zinc</keyword>
<keyword evidence="7" id="KW-1185">Reference proteome</keyword>
<evidence type="ECO:0000256" key="1">
    <source>
        <dbReference type="ARBA" id="ARBA00022723"/>
    </source>
</evidence>
<keyword evidence="2 4" id="KW-0863">Zinc-finger</keyword>
<dbReference type="SUPFAM" id="SSF144232">
    <property type="entry name" value="HIT/MYND zinc finger-like"/>
    <property type="match status" value="1"/>
</dbReference>
<evidence type="ECO:0000256" key="3">
    <source>
        <dbReference type="ARBA" id="ARBA00022833"/>
    </source>
</evidence>
<evidence type="ECO:0000256" key="2">
    <source>
        <dbReference type="ARBA" id="ARBA00022771"/>
    </source>
</evidence>
<reference evidence="6" key="1">
    <citation type="submission" date="2014-09" db="EMBL/GenBank/DDBJ databases">
        <title>Genome sequence of the luminous mushroom Mycena chlorophos for searching fungal bioluminescence genes.</title>
        <authorList>
            <person name="Tanaka Y."/>
            <person name="Kasuga D."/>
            <person name="Oba Y."/>
            <person name="Hase S."/>
            <person name="Sato K."/>
            <person name="Oba Y."/>
            <person name="Sakakibara Y."/>
        </authorList>
    </citation>
    <scope>NUCLEOTIDE SEQUENCE</scope>
</reference>
<dbReference type="InterPro" id="IPR002893">
    <property type="entry name" value="Znf_MYND"/>
</dbReference>
<evidence type="ECO:0000313" key="6">
    <source>
        <dbReference type="EMBL" id="GAT42412.1"/>
    </source>
</evidence>
<proteinExistence type="predicted"/>
<dbReference type="Proteomes" id="UP000815677">
    <property type="component" value="Unassembled WGS sequence"/>
</dbReference>
<evidence type="ECO:0000256" key="4">
    <source>
        <dbReference type="PROSITE-ProRule" id="PRU00134"/>
    </source>
</evidence>
<sequence length="688" mass="77592">MHSPFCASRLQQLHWRVRGHATTAVQSIATPTELGRVVRDVANLVVPEEQLLLLLPIPYTHLNPDLIPTPEQLDASASDAVYQHIACALTTLELLNNIVGRGVTIPEDIAETLLPWVATWFHFIDEHWTLCVGRGGVTQDVEREGKAWAVFMLLLACPDATHMEFARATDGMRALLGRAFVHAFRDCDLVRPSAWRTLTRMLLIFVQYQTHDMEAGTTDVDEVVQGFQPYGYNSLSSRLVSIILRATGNDPKHPQTQESLGERVLTTTSIIDLFIAGAGRTFCDLDCESTVPASTILQNFLSTKRGNLALRKCTFFLLRHNPEVVWRSCIPLLIRLVELSLADKDTLCVLIQLFAAHDRLKPIRPDSNMLEIADTCFRRVIPSSLFRGNTAAKLFATLHTVPDVLRARQSSSSALAPLLNACVRTLKPFENLRKLTRRACDNLACGGIYDVDTFRRCVCFDAYYCSPACQKADWKAGHRVSCSGSCDRSIAPWVLTHQDLVRAERHRLRALVQYYYENRYDGMLTEQIIARVKMLRRGCGTHEYASSADSEPVAVVFDLTSTSERGEFYVEDVLPASELCKKFRVRVSARPQWQWTDVVARARTSRGKLTIHLVRLRVDARVRNLLVPLRMGAEDGEGLLEALWAAARRMDEMYRQEAAPLENMVNDMRLKKEVAEIQRAWPADRGIH</sequence>
<dbReference type="Gene3D" id="6.10.140.2220">
    <property type="match status" value="1"/>
</dbReference>
<evidence type="ECO:0000313" key="7">
    <source>
        <dbReference type="Proteomes" id="UP000815677"/>
    </source>
</evidence>
<name>A0ABQ0KW22_MYCCL</name>
<protein>
    <recommendedName>
        <fullName evidence="5">MYND-type domain-containing protein</fullName>
    </recommendedName>
</protein>
<gene>
    <name evidence="6" type="ORF">MCHLO_00127</name>
</gene>
<accession>A0ABQ0KW22</accession>
<keyword evidence="1" id="KW-0479">Metal-binding</keyword>
<dbReference type="PROSITE" id="PS50865">
    <property type="entry name" value="ZF_MYND_2"/>
    <property type="match status" value="1"/>
</dbReference>
<evidence type="ECO:0000259" key="5">
    <source>
        <dbReference type="PROSITE" id="PS50865"/>
    </source>
</evidence>
<organism evidence="6 7">
    <name type="scientific">Mycena chlorophos</name>
    <name type="common">Agaric fungus</name>
    <name type="synonym">Agaricus chlorophos</name>
    <dbReference type="NCBI Taxonomy" id="658473"/>
    <lineage>
        <taxon>Eukaryota</taxon>
        <taxon>Fungi</taxon>
        <taxon>Dikarya</taxon>
        <taxon>Basidiomycota</taxon>
        <taxon>Agaricomycotina</taxon>
        <taxon>Agaricomycetes</taxon>
        <taxon>Agaricomycetidae</taxon>
        <taxon>Agaricales</taxon>
        <taxon>Marasmiineae</taxon>
        <taxon>Mycenaceae</taxon>
        <taxon>Mycena</taxon>
    </lineage>
</organism>
<feature type="domain" description="MYND-type" evidence="5">
    <location>
        <begin position="442"/>
        <end position="482"/>
    </location>
</feature>
<dbReference type="EMBL" id="DF837894">
    <property type="protein sequence ID" value="GAT42412.1"/>
    <property type="molecule type" value="Genomic_DNA"/>
</dbReference>
<dbReference type="Pfam" id="PF01753">
    <property type="entry name" value="zf-MYND"/>
    <property type="match status" value="1"/>
</dbReference>